<evidence type="ECO:0000313" key="2">
    <source>
        <dbReference type="EMBL" id="SPP88178.1"/>
    </source>
</evidence>
<dbReference type="FunFam" id="3.40.720.10:FF:000017">
    <property type="entry name" value="Predicted protein"/>
    <property type="match status" value="1"/>
</dbReference>
<keyword evidence="3" id="KW-1185">Reference proteome</keyword>
<dbReference type="AlphaFoldDB" id="A0A3B0KW30"/>
<proteinExistence type="predicted"/>
<dbReference type="SUPFAM" id="SSF53649">
    <property type="entry name" value="Alkaline phosphatase-like"/>
    <property type="match status" value="1"/>
</dbReference>
<dbReference type="InterPro" id="IPR004245">
    <property type="entry name" value="DUF229"/>
</dbReference>
<feature type="region of interest" description="Disordered" evidence="1">
    <location>
        <begin position="78"/>
        <end position="175"/>
    </location>
</feature>
<evidence type="ECO:0000256" key="1">
    <source>
        <dbReference type="SAM" id="MobiDB-lite"/>
    </source>
</evidence>
<feature type="region of interest" description="Disordered" evidence="1">
    <location>
        <begin position="1"/>
        <end position="20"/>
    </location>
</feature>
<dbReference type="PANTHER" id="PTHR10974:SF9">
    <property type="entry name" value="DUF229 DOMAIN CONTAINING PROTEIN-RELATED"/>
    <property type="match status" value="1"/>
</dbReference>
<dbReference type="OMA" id="TYANARC"/>
<dbReference type="Proteomes" id="UP000268350">
    <property type="component" value="Unassembled WGS sequence"/>
</dbReference>
<reference evidence="3" key="1">
    <citation type="submission" date="2018-01" db="EMBL/GenBank/DDBJ databases">
        <authorList>
            <person name="Alioto T."/>
            <person name="Alioto T."/>
        </authorList>
    </citation>
    <scope>NUCLEOTIDE SEQUENCE [LARGE SCALE GENOMIC DNA]</scope>
</reference>
<dbReference type="GO" id="GO:0005615">
    <property type="term" value="C:extracellular space"/>
    <property type="evidence" value="ECO:0007669"/>
    <property type="project" value="TreeGrafter"/>
</dbReference>
<dbReference type="OrthoDB" id="413313at2759"/>
<feature type="compositionally biased region" description="Basic and acidic residues" evidence="1">
    <location>
        <begin position="78"/>
        <end position="95"/>
    </location>
</feature>
<dbReference type="Pfam" id="PF02995">
    <property type="entry name" value="DUF229"/>
    <property type="match status" value="1"/>
</dbReference>
<dbReference type="PANTHER" id="PTHR10974">
    <property type="entry name" value="FI08016P-RELATED"/>
    <property type="match status" value="1"/>
</dbReference>
<dbReference type="Gene3D" id="3.40.720.10">
    <property type="entry name" value="Alkaline Phosphatase, subunit A"/>
    <property type="match status" value="1"/>
</dbReference>
<gene>
    <name evidence="2" type="ORF">DGUA_6G016009</name>
</gene>
<feature type="compositionally biased region" description="Basic and acidic residues" evidence="1">
    <location>
        <begin position="145"/>
        <end position="155"/>
    </location>
</feature>
<dbReference type="InterPro" id="IPR017850">
    <property type="entry name" value="Alkaline_phosphatase_core_sf"/>
</dbReference>
<sequence>MLSTKYQLIPTDEHSPKETSSSPWIVKFLVIFVGLSTLAFYTWSPVVDLPETSTLATPSANEALTKWEAIQVTSNFKEDITDNEHSSTKNEHPTTDNDQSTTDNEHPTTDKEPPTTHTEHPSTGNEHSTTDKKPSTTHNPNPPTDNEHSSAENEKSTTNLVYQQSTARTTKASESAGKEKFFVNTPQCQMPYLNPFSKNILKIYHRKHYVVCDKRPDMLKVSYNEQDQTYKLHMNSANSTCCYKQILRAGVRTKADYQYKLLPCVTFSQDYVVPNHVEAVITQCRLSNRSKVLQEDGFSFVHPRKSDPTPPSSAAVGTKRRPSVLLWGIDSLSRMNFELTMPQTYKYFREQPWYELQGYNKMGDNTFPNLMAILTGFNQTRSYSKCRPTAVGGLDACPMIWKNFKAKGYATAYAEDWSSTSTFDYLKMGFRTPPTDVYGRPLILGLEKELKKTYIKGIPYCLGRKSAAEYIYDMAEQFTEVHKDRNFFGMFWTNSFSHNDFSMPSAMDTRMVKYMRSLDHNGIMNNTIVIFFSDHGSRFGVLRSLDSGFLEERLPVIYMRIPKWMRDKYPEFVHSLKANKNRLTSPYDIHATLKHILELDTPADQLPRPEGCPTCHSVFQAVSLSRNCSLAGIDHHWCGCVGFTEVSSTDPMARAMAEQLVEAINKFLTGLNLTQKCQTLKLAKILSVHRNGNGNSNAYLVRLNISPGGGSLEASAEWNPKTQRISTTVTSISRLDSYATQSKCVLVKAAKKFCVCKK</sequence>
<accession>A0A3B0KW30</accession>
<evidence type="ECO:0000313" key="3">
    <source>
        <dbReference type="Proteomes" id="UP000268350"/>
    </source>
</evidence>
<feature type="compositionally biased region" description="Basic and acidic residues" evidence="1">
    <location>
        <begin position="103"/>
        <end position="120"/>
    </location>
</feature>
<organism evidence="2 3">
    <name type="scientific">Drosophila guanche</name>
    <name type="common">Fruit fly</name>
    <dbReference type="NCBI Taxonomy" id="7266"/>
    <lineage>
        <taxon>Eukaryota</taxon>
        <taxon>Metazoa</taxon>
        <taxon>Ecdysozoa</taxon>
        <taxon>Arthropoda</taxon>
        <taxon>Hexapoda</taxon>
        <taxon>Insecta</taxon>
        <taxon>Pterygota</taxon>
        <taxon>Neoptera</taxon>
        <taxon>Endopterygota</taxon>
        <taxon>Diptera</taxon>
        <taxon>Brachycera</taxon>
        <taxon>Muscomorpha</taxon>
        <taxon>Ephydroidea</taxon>
        <taxon>Drosophilidae</taxon>
        <taxon>Drosophila</taxon>
        <taxon>Sophophora</taxon>
    </lineage>
</organism>
<feature type="compositionally biased region" description="Polar residues" evidence="1">
    <location>
        <begin position="156"/>
        <end position="173"/>
    </location>
</feature>
<dbReference type="CDD" id="cd16021">
    <property type="entry name" value="ALP_like"/>
    <property type="match status" value="1"/>
</dbReference>
<dbReference type="STRING" id="7266.A0A3B0KW30"/>
<protein>
    <submittedName>
        <fullName evidence="2">Uncharacterized protein</fullName>
    </submittedName>
</protein>
<name>A0A3B0KW30_DROGU</name>
<dbReference type="EMBL" id="OUUW01000013">
    <property type="protein sequence ID" value="SPP88178.1"/>
    <property type="molecule type" value="Genomic_DNA"/>
</dbReference>